<dbReference type="PANTHER" id="PTHR43243:SF4">
    <property type="entry name" value="CATIONIC AMINO ACID TRANSPORTER 4"/>
    <property type="match status" value="1"/>
</dbReference>
<feature type="transmembrane region" description="Helical" evidence="6">
    <location>
        <begin position="227"/>
        <end position="255"/>
    </location>
</feature>
<name>A0A7M7MBD4_VARDE</name>
<dbReference type="Gene3D" id="1.20.1740.10">
    <property type="entry name" value="Amino acid/polyamine transporter I"/>
    <property type="match status" value="2"/>
</dbReference>
<dbReference type="Pfam" id="PF00324">
    <property type="entry name" value="AA_permease"/>
    <property type="match status" value="2"/>
</dbReference>
<dbReference type="EnsemblMetazoa" id="XM_022808140">
    <property type="protein sequence ID" value="XP_022663875"/>
    <property type="gene ID" value="LOC111251503"/>
</dbReference>
<protein>
    <submittedName>
        <fullName evidence="9">Uncharacterized protein</fullName>
    </submittedName>
</protein>
<dbReference type="GO" id="GO:0015171">
    <property type="term" value="F:amino acid transmembrane transporter activity"/>
    <property type="evidence" value="ECO:0007669"/>
    <property type="project" value="TreeGrafter"/>
</dbReference>
<accession>A0A7M7MBD4</accession>
<feature type="transmembrane region" description="Helical" evidence="6">
    <location>
        <begin position="184"/>
        <end position="207"/>
    </location>
</feature>
<feature type="transmembrane region" description="Helical" evidence="6">
    <location>
        <begin position="127"/>
        <end position="145"/>
    </location>
</feature>
<feature type="transmembrane region" description="Helical" evidence="6">
    <location>
        <begin position="71"/>
        <end position="91"/>
    </location>
</feature>
<feature type="domain" description="Amino acid permease/ SLC12A" evidence="7">
    <location>
        <begin position="42"/>
        <end position="135"/>
    </location>
</feature>
<feature type="domain" description="Amino acid permease/ SLC12A" evidence="7">
    <location>
        <begin position="142"/>
        <end position="385"/>
    </location>
</feature>
<feature type="transmembrane region" description="Helical" evidence="6">
    <location>
        <begin position="418"/>
        <end position="438"/>
    </location>
</feature>
<comment type="subcellular location">
    <subcellularLocation>
        <location evidence="1">Membrane</location>
        <topology evidence="1">Multi-pass membrane protein</topology>
    </subcellularLocation>
</comment>
<dbReference type="RefSeq" id="XP_022663875.1">
    <property type="nucleotide sequence ID" value="XM_022808140.1"/>
</dbReference>
<sequence length="482" mass="53187">MSTAVSTRLQRLASRISRRKMISEMDDLLQTRLKRSLSTFDITLLGIGHMIGSGIYVISPEAARKAGPACVISYVIAGIASMLAALAYAEFAVRFPRAGSSYSYVYFSVGEFVAFIVGWNVLLENTLALSIVAQTCGAYIGGFLARGWQGVFKAASICFFSYGGFDAISAAAEEAKDPRRSMPIATIIAMLIVTMLYTAVAGCLTLLRNWTQIRMTDGFPEAMNYNGIYWAQYIITAGALCGMTAVAVVTLYTVVRISFSMAEDGLICPLFAKISKRSQVPQYSTLMFAGFSALVAMFFNTDTTVDMLSIGTLTAYMMVTCGLISNRFTGTSNLSALRLRYFRRFESHLSIIFNQRTYIFSNLIIIILTSFGMSFFIQGLWTDSTYGSPILLSLLLVTSTILLAVLQEVPDPYQSYKMPLMPWLAVVSLVFDSVLISTLPSVTWIRFLVWLTIGTILYATYGLRHSKLEMNKDYPISANETS</sequence>
<feature type="transmembrane region" description="Helical" evidence="6">
    <location>
        <begin position="313"/>
        <end position="337"/>
    </location>
</feature>
<dbReference type="AlphaFoldDB" id="A0A7M7MBD4"/>
<reference evidence="9" key="1">
    <citation type="submission" date="2021-01" db="UniProtKB">
        <authorList>
            <consortium name="EnsemblMetazoa"/>
        </authorList>
    </citation>
    <scope>IDENTIFICATION</scope>
</reference>
<dbReference type="PANTHER" id="PTHR43243">
    <property type="entry name" value="INNER MEMBRANE TRANSPORTER YGJI-RELATED"/>
    <property type="match status" value="1"/>
</dbReference>
<evidence type="ECO:0000256" key="5">
    <source>
        <dbReference type="ARBA" id="ARBA00023136"/>
    </source>
</evidence>
<evidence type="ECO:0000256" key="3">
    <source>
        <dbReference type="ARBA" id="ARBA00022692"/>
    </source>
</evidence>
<keyword evidence="10" id="KW-1185">Reference proteome</keyword>
<evidence type="ECO:0000256" key="1">
    <source>
        <dbReference type="ARBA" id="ARBA00004141"/>
    </source>
</evidence>
<evidence type="ECO:0000313" key="9">
    <source>
        <dbReference type="EnsemblMetazoa" id="XP_022663875"/>
    </source>
</evidence>
<keyword evidence="4 6" id="KW-1133">Transmembrane helix</keyword>
<keyword evidence="2" id="KW-0813">Transport</keyword>
<organism evidence="9 10">
    <name type="scientific">Varroa destructor</name>
    <name type="common">Honeybee mite</name>
    <dbReference type="NCBI Taxonomy" id="109461"/>
    <lineage>
        <taxon>Eukaryota</taxon>
        <taxon>Metazoa</taxon>
        <taxon>Ecdysozoa</taxon>
        <taxon>Arthropoda</taxon>
        <taxon>Chelicerata</taxon>
        <taxon>Arachnida</taxon>
        <taxon>Acari</taxon>
        <taxon>Parasitiformes</taxon>
        <taxon>Mesostigmata</taxon>
        <taxon>Gamasina</taxon>
        <taxon>Dermanyssoidea</taxon>
        <taxon>Varroidae</taxon>
        <taxon>Varroa</taxon>
    </lineage>
</organism>
<evidence type="ECO:0000259" key="8">
    <source>
        <dbReference type="Pfam" id="PF13906"/>
    </source>
</evidence>
<feature type="transmembrane region" description="Helical" evidence="6">
    <location>
        <begin position="103"/>
        <end position="121"/>
    </location>
</feature>
<evidence type="ECO:0000256" key="2">
    <source>
        <dbReference type="ARBA" id="ARBA00022448"/>
    </source>
</evidence>
<evidence type="ECO:0000259" key="7">
    <source>
        <dbReference type="Pfam" id="PF00324"/>
    </source>
</evidence>
<evidence type="ECO:0000256" key="6">
    <source>
        <dbReference type="SAM" id="Phobius"/>
    </source>
</evidence>
<feature type="transmembrane region" description="Helical" evidence="6">
    <location>
        <begin position="42"/>
        <end position="59"/>
    </location>
</feature>
<keyword evidence="3 6" id="KW-0812">Transmembrane</keyword>
<feature type="transmembrane region" description="Helical" evidence="6">
    <location>
        <begin position="358"/>
        <end position="380"/>
    </location>
</feature>
<feature type="transmembrane region" description="Helical" evidence="6">
    <location>
        <begin position="444"/>
        <end position="463"/>
    </location>
</feature>
<feature type="transmembrane region" description="Helical" evidence="6">
    <location>
        <begin position="386"/>
        <end position="406"/>
    </location>
</feature>
<dbReference type="InterPro" id="IPR029485">
    <property type="entry name" value="CAT_C"/>
</dbReference>
<feature type="transmembrane region" description="Helical" evidence="6">
    <location>
        <begin position="283"/>
        <end position="301"/>
    </location>
</feature>
<evidence type="ECO:0000256" key="4">
    <source>
        <dbReference type="ARBA" id="ARBA00022989"/>
    </source>
</evidence>
<proteinExistence type="predicted"/>
<evidence type="ECO:0000313" key="10">
    <source>
        <dbReference type="Proteomes" id="UP000594260"/>
    </source>
</evidence>
<dbReference type="GeneID" id="111251503"/>
<dbReference type="InterPro" id="IPR004841">
    <property type="entry name" value="AA-permease/SLC12A_dom"/>
</dbReference>
<dbReference type="Pfam" id="PF13906">
    <property type="entry name" value="AA_permease_C"/>
    <property type="match status" value="1"/>
</dbReference>
<dbReference type="Proteomes" id="UP000594260">
    <property type="component" value="Unplaced"/>
</dbReference>
<feature type="domain" description="Cationic amino acid transporter C-terminal" evidence="8">
    <location>
        <begin position="416"/>
        <end position="466"/>
    </location>
</feature>
<dbReference type="GO" id="GO:0005886">
    <property type="term" value="C:plasma membrane"/>
    <property type="evidence" value="ECO:0007669"/>
    <property type="project" value="TreeGrafter"/>
</dbReference>
<keyword evidence="5 6" id="KW-0472">Membrane</keyword>
<dbReference type="PIRSF" id="PIRSF006060">
    <property type="entry name" value="AA_transporter"/>
    <property type="match status" value="1"/>
</dbReference>